<feature type="compositionally biased region" description="Polar residues" evidence="1">
    <location>
        <begin position="10"/>
        <end position="22"/>
    </location>
</feature>
<proteinExistence type="predicted"/>
<feature type="region of interest" description="Disordered" evidence="1">
    <location>
        <begin position="1"/>
        <end position="29"/>
    </location>
</feature>
<dbReference type="EMBL" id="JAINUG010000330">
    <property type="protein sequence ID" value="KAJ8378152.1"/>
    <property type="molecule type" value="Genomic_DNA"/>
</dbReference>
<keyword evidence="3" id="KW-1185">Reference proteome</keyword>
<dbReference type="Proteomes" id="UP001221898">
    <property type="component" value="Unassembled WGS sequence"/>
</dbReference>
<evidence type="ECO:0000313" key="2">
    <source>
        <dbReference type="EMBL" id="KAJ8378152.1"/>
    </source>
</evidence>
<protein>
    <submittedName>
        <fullName evidence="2">Uncharacterized protein</fullName>
    </submittedName>
</protein>
<evidence type="ECO:0000256" key="1">
    <source>
        <dbReference type="SAM" id="MobiDB-lite"/>
    </source>
</evidence>
<accession>A0AAD7RDH1</accession>
<evidence type="ECO:0000313" key="3">
    <source>
        <dbReference type="Proteomes" id="UP001221898"/>
    </source>
</evidence>
<feature type="region of interest" description="Disordered" evidence="1">
    <location>
        <begin position="61"/>
        <end position="81"/>
    </location>
</feature>
<organism evidence="2 3">
    <name type="scientific">Aldrovandia affinis</name>
    <dbReference type="NCBI Taxonomy" id="143900"/>
    <lineage>
        <taxon>Eukaryota</taxon>
        <taxon>Metazoa</taxon>
        <taxon>Chordata</taxon>
        <taxon>Craniata</taxon>
        <taxon>Vertebrata</taxon>
        <taxon>Euteleostomi</taxon>
        <taxon>Actinopterygii</taxon>
        <taxon>Neopterygii</taxon>
        <taxon>Teleostei</taxon>
        <taxon>Notacanthiformes</taxon>
        <taxon>Halosauridae</taxon>
        <taxon>Aldrovandia</taxon>
    </lineage>
</organism>
<reference evidence="2" key="1">
    <citation type="journal article" date="2023" name="Science">
        <title>Genome structures resolve the early diversification of teleost fishes.</title>
        <authorList>
            <person name="Parey E."/>
            <person name="Louis A."/>
            <person name="Montfort J."/>
            <person name="Bouchez O."/>
            <person name="Roques C."/>
            <person name="Iampietro C."/>
            <person name="Lluch J."/>
            <person name="Castinel A."/>
            <person name="Donnadieu C."/>
            <person name="Desvignes T."/>
            <person name="Floi Bucao C."/>
            <person name="Jouanno E."/>
            <person name="Wen M."/>
            <person name="Mejri S."/>
            <person name="Dirks R."/>
            <person name="Jansen H."/>
            <person name="Henkel C."/>
            <person name="Chen W.J."/>
            <person name="Zahm M."/>
            <person name="Cabau C."/>
            <person name="Klopp C."/>
            <person name="Thompson A.W."/>
            <person name="Robinson-Rechavi M."/>
            <person name="Braasch I."/>
            <person name="Lecointre G."/>
            <person name="Bobe J."/>
            <person name="Postlethwait J.H."/>
            <person name="Berthelot C."/>
            <person name="Roest Crollius H."/>
            <person name="Guiguen Y."/>
        </authorList>
    </citation>
    <scope>NUCLEOTIDE SEQUENCE</scope>
    <source>
        <strain evidence="2">NC1722</strain>
    </source>
</reference>
<name>A0AAD7RDH1_9TELE</name>
<sequence>MAVFFPKASHSVTHSQTDTPPSLRSAPPCLGPVVPMETGRKRGRWWSSRVSLRHCHSPGQLFRGMSEEQGGPWSRSLCRFS</sequence>
<dbReference type="AlphaFoldDB" id="A0AAD7RDH1"/>
<gene>
    <name evidence="2" type="ORF">AAFF_G00247900</name>
</gene>
<comment type="caution">
    <text evidence="2">The sequence shown here is derived from an EMBL/GenBank/DDBJ whole genome shotgun (WGS) entry which is preliminary data.</text>
</comment>